<name>A0A0F9GKI4_9ZZZZ</name>
<proteinExistence type="predicted"/>
<accession>A0A0F9GKI4</accession>
<comment type="caution">
    <text evidence="1">The sequence shown here is derived from an EMBL/GenBank/DDBJ whole genome shotgun (WGS) entry which is preliminary data.</text>
</comment>
<protein>
    <submittedName>
        <fullName evidence="1">Uncharacterized protein</fullName>
    </submittedName>
</protein>
<sequence length="189" mass="20755">MTRVSVGTLVSEAIDKMDASDPEGALVAICAAVDRTAREEYCKPGTESYKRFVRENFHLIIPTVFGKHDIGGMKFAFGHQSPRPEHTKGDSWTIEDVLYHAVRCGLYHDAELLPNIKFVESATLSGGGDQIEISASLVCGLIAAVVLTPCNRSQVAPKDGILNYRGIPLPISKLWGRRAEFLWLVDVLD</sequence>
<gene>
    <name evidence="1" type="ORF">LCGC14_1814930</name>
</gene>
<dbReference type="AlphaFoldDB" id="A0A0F9GKI4"/>
<organism evidence="1">
    <name type="scientific">marine sediment metagenome</name>
    <dbReference type="NCBI Taxonomy" id="412755"/>
    <lineage>
        <taxon>unclassified sequences</taxon>
        <taxon>metagenomes</taxon>
        <taxon>ecological metagenomes</taxon>
    </lineage>
</organism>
<evidence type="ECO:0000313" key="1">
    <source>
        <dbReference type="EMBL" id="KKL99389.1"/>
    </source>
</evidence>
<dbReference type="EMBL" id="LAZR01017689">
    <property type="protein sequence ID" value="KKL99389.1"/>
    <property type="molecule type" value="Genomic_DNA"/>
</dbReference>
<reference evidence="1" key="1">
    <citation type="journal article" date="2015" name="Nature">
        <title>Complex archaea that bridge the gap between prokaryotes and eukaryotes.</title>
        <authorList>
            <person name="Spang A."/>
            <person name="Saw J.H."/>
            <person name="Jorgensen S.L."/>
            <person name="Zaremba-Niedzwiedzka K."/>
            <person name="Martijn J."/>
            <person name="Lind A.E."/>
            <person name="van Eijk R."/>
            <person name="Schleper C."/>
            <person name="Guy L."/>
            <person name="Ettema T.J."/>
        </authorList>
    </citation>
    <scope>NUCLEOTIDE SEQUENCE</scope>
</reference>